<dbReference type="RefSeq" id="WP_135499161.1">
    <property type="nucleotide sequence ID" value="NZ_SRLD01000043.1"/>
</dbReference>
<dbReference type="AlphaFoldDB" id="A0A4Z0PGV8"/>
<accession>A0A4Z0PGV8</accession>
<name>A0A4Z0PGV8_9BACT</name>
<dbReference type="InterPro" id="IPR036188">
    <property type="entry name" value="FAD/NAD-bd_sf"/>
</dbReference>
<evidence type="ECO:0000313" key="1">
    <source>
        <dbReference type="EMBL" id="TGE14028.1"/>
    </source>
</evidence>
<evidence type="ECO:0000313" key="2">
    <source>
        <dbReference type="Proteomes" id="UP000297739"/>
    </source>
</evidence>
<proteinExistence type="predicted"/>
<dbReference type="Proteomes" id="UP000297739">
    <property type="component" value="Unassembled WGS sequence"/>
</dbReference>
<dbReference type="Gene3D" id="3.50.50.60">
    <property type="entry name" value="FAD/NAD(P)-binding domain"/>
    <property type="match status" value="1"/>
</dbReference>
<dbReference type="OrthoDB" id="4763248at2"/>
<dbReference type="EMBL" id="SRLD01000043">
    <property type="protein sequence ID" value="TGE14028.1"/>
    <property type="molecule type" value="Genomic_DNA"/>
</dbReference>
<comment type="caution">
    <text evidence="1">The sequence shown here is derived from an EMBL/GenBank/DDBJ whole genome shotgun (WGS) entry which is preliminary data.</text>
</comment>
<organism evidence="1 2">
    <name type="scientific">Hymenobacter elongatus</name>
    <dbReference type="NCBI Taxonomy" id="877208"/>
    <lineage>
        <taxon>Bacteria</taxon>
        <taxon>Pseudomonadati</taxon>
        <taxon>Bacteroidota</taxon>
        <taxon>Cytophagia</taxon>
        <taxon>Cytophagales</taxon>
        <taxon>Hymenobacteraceae</taxon>
        <taxon>Hymenobacter</taxon>
    </lineage>
</organism>
<reference evidence="1 2" key="1">
    <citation type="submission" date="2019-04" db="EMBL/GenBank/DDBJ databases">
        <authorList>
            <person name="Feng G."/>
            <person name="Zhang J."/>
            <person name="Zhu H."/>
        </authorList>
    </citation>
    <scope>NUCLEOTIDE SEQUENCE [LARGE SCALE GENOMIC DNA]</scope>
    <source>
        <strain evidence="1 2">JCM 17223</strain>
    </source>
</reference>
<sequence>MSPAVPLVDLSARVPFGLHSSLPASLGCGLTEVGHIQVEEMPRITVPGLYAADDATTPMRARWPWR</sequence>
<keyword evidence="2" id="KW-1185">Reference proteome</keyword>
<protein>
    <submittedName>
        <fullName evidence="1">Uncharacterized protein</fullName>
    </submittedName>
</protein>
<gene>
    <name evidence="1" type="ORF">E5J99_17745</name>
</gene>